<proteinExistence type="predicted"/>
<dbReference type="NCBIfam" id="TIGR02532">
    <property type="entry name" value="IV_pilin_GFxxxE"/>
    <property type="match status" value="1"/>
</dbReference>
<dbReference type="PANTHER" id="PTHR30093:SF47">
    <property type="entry name" value="TYPE IV PILUS NON-CORE MINOR PILIN PILE"/>
    <property type="match status" value="1"/>
</dbReference>
<name>A0A377HLI2_GRIHO</name>
<dbReference type="GO" id="GO:0043683">
    <property type="term" value="P:type IV pilus assembly"/>
    <property type="evidence" value="ECO:0007669"/>
    <property type="project" value="InterPro"/>
</dbReference>
<evidence type="ECO:0000313" key="2">
    <source>
        <dbReference type="EMBL" id="STO56585.1"/>
    </source>
</evidence>
<keyword evidence="1" id="KW-1133">Transmembrane helix</keyword>
<dbReference type="InterPro" id="IPR045584">
    <property type="entry name" value="Pilin-like"/>
</dbReference>
<dbReference type="Proteomes" id="UP000254512">
    <property type="component" value="Unassembled WGS sequence"/>
</dbReference>
<dbReference type="PANTHER" id="PTHR30093">
    <property type="entry name" value="GENERAL SECRETION PATHWAY PROTEIN G"/>
    <property type="match status" value="1"/>
</dbReference>
<dbReference type="InterPro" id="IPR012902">
    <property type="entry name" value="N_methyl_site"/>
</dbReference>
<evidence type="ECO:0000313" key="3">
    <source>
        <dbReference type="Proteomes" id="UP000254512"/>
    </source>
</evidence>
<evidence type="ECO:0000256" key="1">
    <source>
        <dbReference type="SAM" id="Phobius"/>
    </source>
</evidence>
<gene>
    <name evidence="2" type="primary">pilE1</name>
    <name evidence="2" type="ORF">NCTC11645_00942</name>
</gene>
<sequence>MNQKMTPRTKTLHRGMTLIEILIAIAIIGAITTIAMPAVGKYLIKSERSRAQVDLYQLQTHTEQTYTATGSYPDNNSLVCAKCQVSDDYDFSITTGGSGSNVYKIQAKPKSTSRQDKDTDCHTMVINAASEQSNLTKQGVAIADNGKCWI</sequence>
<feature type="transmembrane region" description="Helical" evidence="1">
    <location>
        <begin position="21"/>
        <end position="44"/>
    </location>
</feature>
<dbReference type="STRING" id="673.AL542_06370"/>
<reference evidence="2 3" key="1">
    <citation type="submission" date="2018-06" db="EMBL/GenBank/DDBJ databases">
        <authorList>
            <consortium name="Pathogen Informatics"/>
            <person name="Doyle S."/>
        </authorList>
    </citation>
    <scope>NUCLEOTIDE SEQUENCE [LARGE SCALE GENOMIC DNA]</scope>
    <source>
        <strain evidence="2 3">NCTC11645</strain>
    </source>
</reference>
<keyword evidence="1" id="KW-0812">Transmembrane</keyword>
<dbReference type="Gene3D" id="3.30.700.10">
    <property type="entry name" value="Glycoprotein, Type 4 Pilin"/>
    <property type="match status" value="1"/>
</dbReference>
<dbReference type="EMBL" id="UGHD01000002">
    <property type="protein sequence ID" value="STO56585.1"/>
    <property type="molecule type" value="Genomic_DNA"/>
</dbReference>
<dbReference type="PROSITE" id="PS00409">
    <property type="entry name" value="PROKAR_NTER_METHYL"/>
    <property type="match status" value="1"/>
</dbReference>
<organism evidence="2 3">
    <name type="scientific">Grimontia hollisae</name>
    <name type="common">Vibrio hollisae</name>
    <dbReference type="NCBI Taxonomy" id="673"/>
    <lineage>
        <taxon>Bacteria</taxon>
        <taxon>Pseudomonadati</taxon>
        <taxon>Pseudomonadota</taxon>
        <taxon>Gammaproteobacteria</taxon>
        <taxon>Vibrionales</taxon>
        <taxon>Vibrionaceae</taxon>
        <taxon>Grimontia</taxon>
    </lineage>
</organism>
<protein>
    <submittedName>
        <fullName evidence="2">Pilin</fullName>
    </submittedName>
</protein>
<keyword evidence="1" id="KW-0472">Membrane</keyword>
<dbReference type="Pfam" id="PF07963">
    <property type="entry name" value="N_methyl"/>
    <property type="match status" value="1"/>
</dbReference>
<dbReference type="InterPro" id="IPR031982">
    <property type="entry name" value="PilE-like"/>
</dbReference>
<accession>A0A377HLI2</accession>
<dbReference type="AlphaFoldDB" id="A0A377HLI2"/>
<dbReference type="SUPFAM" id="SSF54523">
    <property type="entry name" value="Pili subunits"/>
    <property type="match status" value="1"/>
</dbReference>
<dbReference type="Pfam" id="PF16732">
    <property type="entry name" value="ComP_DUS"/>
    <property type="match status" value="1"/>
</dbReference>